<evidence type="ECO:0000313" key="9">
    <source>
        <dbReference type="Proteomes" id="UP000092321"/>
    </source>
</evidence>
<sequence length="188" mass="22278">MILETKNKNLNDLLIIDCRFPKEYAKGRIRNSINIYDFENLVDLLKNLISNSSINELVRYKIVLYCEFSQYRSPKMGKFLRKLDRLINIKYWPYLIFPDLFILEGGIYNFKELNQSLMTGKYCSMDDSYLLDFEELETYLNIFRNKVDLYLGSNNKNESKNNVNSGFASFDKMVDLKNDLMKVINNSF</sequence>
<evidence type="ECO:0000259" key="7">
    <source>
        <dbReference type="PROSITE" id="PS50206"/>
    </source>
</evidence>
<comment type="similarity">
    <text evidence="1">Belongs to the MPI phosphatase family.</text>
</comment>
<dbReference type="GO" id="GO:0004725">
    <property type="term" value="F:protein tyrosine phosphatase activity"/>
    <property type="evidence" value="ECO:0007669"/>
    <property type="project" value="UniProtKB-EC"/>
</dbReference>
<dbReference type="InterPro" id="IPR000751">
    <property type="entry name" value="MPI_Phosphatase"/>
</dbReference>
<dbReference type="Proteomes" id="UP000092321">
    <property type="component" value="Unassembled WGS sequence"/>
</dbReference>
<keyword evidence="3" id="KW-0132">Cell division</keyword>
<dbReference type="GO" id="GO:0005634">
    <property type="term" value="C:nucleus"/>
    <property type="evidence" value="ECO:0007669"/>
    <property type="project" value="TreeGrafter"/>
</dbReference>
<evidence type="ECO:0000313" key="8">
    <source>
        <dbReference type="EMBL" id="OBA28782.1"/>
    </source>
</evidence>
<keyword evidence="6" id="KW-0131">Cell cycle</keyword>
<dbReference type="EC" id="3.1.3.48" evidence="2"/>
<dbReference type="InterPro" id="IPR001763">
    <property type="entry name" value="Rhodanese-like_dom"/>
</dbReference>
<dbReference type="GO" id="GO:0110032">
    <property type="term" value="P:positive regulation of G2/MI transition of meiotic cell cycle"/>
    <property type="evidence" value="ECO:0007669"/>
    <property type="project" value="TreeGrafter"/>
</dbReference>
<gene>
    <name evidence="8" type="ORF">HANVADRAFT_20799</name>
</gene>
<dbReference type="SMART" id="SM00450">
    <property type="entry name" value="RHOD"/>
    <property type="match status" value="1"/>
</dbReference>
<dbReference type="Pfam" id="PF00581">
    <property type="entry name" value="Rhodanese"/>
    <property type="match status" value="1"/>
</dbReference>
<keyword evidence="5" id="KW-0904">Protein phosphatase</keyword>
<evidence type="ECO:0000256" key="1">
    <source>
        <dbReference type="ARBA" id="ARBA00011065"/>
    </source>
</evidence>
<protein>
    <recommendedName>
        <fullName evidence="2">protein-tyrosine-phosphatase</fullName>
        <ecNumber evidence="2">3.1.3.48</ecNumber>
    </recommendedName>
</protein>
<evidence type="ECO:0000256" key="2">
    <source>
        <dbReference type="ARBA" id="ARBA00013064"/>
    </source>
</evidence>
<feature type="domain" description="Rhodanese" evidence="7">
    <location>
        <begin position="9"/>
        <end position="119"/>
    </location>
</feature>
<reference evidence="9" key="1">
    <citation type="journal article" date="2016" name="Proc. Natl. Acad. Sci. U.S.A.">
        <title>Comparative genomics of biotechnologically important yeasts.</title>
        <authorList>
            <person name="Riley R."/>
            <person name="Haridas S."/>
            <person name="Wolfe K.H."/>
            <person name="Lopes M.R."/>
            <person name="Hittinger C.T."/>
            <person name="Goeker M."/>
            <person name="Salamov A.A."/>
            <person name="Wisecaver J.H."/>
            <person name="Long T.M."/>
            <person name="Calvey C.H."/>
            <person name="Aerts A.L."/>
            <person name="Barry K.W."/>
            <person name="Choi C."/>
            <person name="Clum A."/>
            <person name="Coughlan A.Y."/>
            <person name="Deshpande S."/>
            <person name="Douglass A.P."/>
            <person name="Hanson S.J."/>
            <person name="Klenk H.-P."/>
            <person name="LaButti K.M."/>
            <person name="Lapidus A."/>
            <person name="Lindquist E.A."/>
            <person name="Lipzen A.M."/>
            <person name="Meier-Kolthoff J.P."/>
            <person name="Ohm R.A."/>
            <person name="Otillar R.P."/>
            <person name="Pangilinan J.L."/>
            <person name="Peng Y."/>
            <person name="Rokas A."/>
            <person name="Rosa C.A."/>
            <person name="Scheuner C."/>
            <person name="Sibirny A.A."/>
            <person name="Slot J.C."/>
            <person name="Stielow J.B."/>
            <person name="Sun H."/>
            <person name="Kurtzman C.P."/>
            <person name="Blackwell M."/>
            <person name="Grigoriev I.V."/>
            <person name="Jeffries T.W."/>
        </authorList>
    </citation>
    <scope>NUCLEOTIDE SEQUENCE [LARGE SCALE GENOMIC DNA]</scope>
    <source>
        <strain evidence="9">NRRL Y-1626</strain>
    </source>
</reference>
<evidence type="ECO:0000256" key="6">
    <source>
        <dbReference type="ARBA" id="ARBA00023306"/>
    </source>
</evidence>
<comment type="caution">
    <text evidence="8">The sequence shown here is derived from an EMBL/GenBank/DDBJ whole genome shotgun (WGS) entry which is preliminary data.</text>
</comment>
<keyword evidence="9" id="KW-1185">Reference proteome</keyword>
<evidence type="ECO:0000256" key="4">
    <source>
        <dbReference type="ARBA" id="ARBA00022801"/>
    </source>
</evidence>
<evidence type="ECO:0000256" key="5">
    <source>
        <dbReference type="ARBA" id="ARBA00022912"/>
    </source>
</evidence>
<dbReference type="GO" id="GO:0010971">
    <property type="term" value="P:positive regulation of G2/M transition of mitotic cell cycle"/>
    <property type="evidence" value="ECO:0007669"/>
    <property type="project" value="TreeGrafter"/>
</dbReference>
<dbReference type="PROSITE" id="PS50206">
    <property type="entry name" value="RHODANESE_3"/>
    <property type="match status" value="1"/>
</dbReference>
<dbReference type="PRINTS" id="PR00716">
    <property type="entry name" value="MPIPHPHTASE"/>
</dbReference>
<dbReference type="EMBL" id="LXPE01000002">
    <property type="protein sequence ID" value="OBA28782.1"/>
    <property type="molecule type" value="Genomic_DNA"/>
</dbReference>
<dbReference type="SUPFAM" id="SSF52821">
    <property type="entry name" value="Rhodanese/Cell cycle control phosphatase"/>
    <property type="match status" value="1"/>
</dbReference>
<keyword evidence="4" id="KW-0378">Hydrolase</keyword>
<dbReference type="InterPro" id="IPR036873">
    <property type="entry name" value="Rhodanese-like_dom_sf"/>
</dbReference>
<name>A0A1B7TJ53_9ASCO</name>
<dbReference type="GO" id="GO:0051301">
    <property type="term" value="P:cell division"/>
    <property type="evidence" value="ECO:0007669"/>
    <property type="project" value="UniProtKB-KW"/>
</dbReference>
<evidence type="ECO:0000256" key="3">
    <source>
        <dbReference type="ARBA" id="ARBA00022618"/>
    </source>
</evidence>
<dbReference type="PANTHER" id="PTHR10828:SF17">
    <property type="entry name" value="PROTEIN-TYROSINE-PHOSPHATASE"/>
    <property type="match status" value="1"/>
</dbReference>
<dbReference type="PANTHER" id="PTHR10828">
    <property type="entry name" value="M-PHASE INDUCER PHOSPHATASE DUAL SPECIFICITY PHOSPHATASE CDC25"/>
    <property type="match status" value="1"/>
</dbReference>
<dbReference type="Gene3D" id="3.40.250.10">
    <property type="entry name" value="Rhodanese-like domain"/>
    <property type="match status" value="1"/>
</dbReference>
<organism evidence="8 9">
    <name type="scientific">Hanseniaspora valbyensis NRRL Y-1626</name>
    <dbReference type="NCBI Taxonomy" id="766949"/>
    <lineage>
        <taxon>Eukaryota</taxon>
        <taxon>Fungi</taxon>
        <taxon>Dikarya</taxon>
        <taxon>Ascomycota</taxon>
        <taxon>Saccharomycotina</taxon>
        <taxon>Saccharomycetes</taxon>
        <taxon>Saccharomycodales</taxon>
        <taxon>Saccharomycodaceae</taxon>
        <taxon>Hanseniaspora</taxon>
    </lineage>
</organism>
<proteinExistence type="inferred from homology"/>
<dbReference type="GO" id="GO:0000086">
    <property type="term" value="P:G2/M transition of mitotic cell cycle"/>
    <property type="evidence" value="ECO:0007669"/>
    <property type="project" value="TreeGrafter"/>
</dbReference>
<accession>A0A1B7TJ53</accession>
<dbReference type="AlphaFoldDB" id="A0A1B7TJ53"/>
<dbReference type="OrthoDB" id="26523at2759"/>
<dbReference type="GO" id="GO:0005737">
    <property type="term" value="C:cytoplasm"/>
    <property type="evidence" value="ECO:0007669"/>
    <property type="project" value="TreeGrafter"/>
</dbReference>